<dbReference type="Gene3D" id="3.40.1350.10">
    <property type="match status" value="1"/>
</dbReference>
<dbReference type="EMBL" id="JAAWWK010000006">
    <property type="protein sequence ID" value="NKI18893.1"/>
    <property type="molecule type" value="Genomic_DNA"/>
</dbReference>
<keyword evidence="4" id="KW-1185">Reference proteome</keyword>
<comment type="caution">
    <text evidence="3">The sequence shown here is derived from an EMBL/GenBank/DDBJ whole genome shotgun (WGS) entry which is preliminary data.</text>
</comment>
<evidence type="ECO:0000313" key="4">
    <source>
        <dbReference type="Proteomes" id="UP000765845"/>
    </source>
</evidence>
<dbReference type="SUPFAM" id="SSF52980">
    <property type="entry name" value="Restriction endonuclease-like"/>
    <property type="match status" value="1"/>
</dbReference>
<organism evidence="3 4">
    <name type="scientific">Spongiibacter thalassae</name>
    <dbReference type="NCBI Taxonomy" id="2721624"/>
    <lineage>
        <taxon>Bacteria</taxon>
        <taxon>Pseudomonadati</taxon>
        <taxon>Pseudomonadota</taxon>
        <taxon>Gammaproteobacteria</taxon>
        <taxon>Cellvibrionales</taxon>
        <taxon>Spongiibacteraceae</taxon>
        <taxon>Spongiibacter</taxon>
    </lineage>
</organism>
<sequence>MTSRQQRGASAEQAACDWLRKHRLQVIEQNYRCRFGEIDIIARDPSHLVFVEVRFRSSSHFGGGAASINYRKQQRIIHTASDYLRRHSRLELPCRFDVIEAWEARGEIQLNWIQDAFQL</sequence>
<dbReference type="RefSeq" id="WP_168451411.1">
    <property type="nucleotide sequence ID" value="NZ_JAAWWK010000006.1"/>
</dbReference>
<proteinExistence type="inferred from homology"/>
<gene>
    <name evidence="3" type="ORF">HCU74_15905</name>
</gene>
<protein>
    <recommendedName>
        <fullName evidence="2">UPF0102 protein HCU74_15905</fullName>
    </recommendedName>
</protein>
<dbReference type="InterPro" id="IPR011335">
    <property type="entry name" value="Restrct_endonuc-II-like"/>
</dbReference>
<reference evidence="3 4" key="1">
    <citation type="submission" date="2020-04" db="EMBL/GenBank/DDBJ databases">
        <authorList>
            <person name="Yoon J."/>
        </authorList>
    </citation>
    <scope>NUCLEOTIDE SEQUENCE [LARGE SCALE GENOMIC DNA]</scope>
    <source>
        <strain evidence="3 4">KMU-166</strain>
    </source>
</reference>
<dbReference type="Pfam" id="PF02021">
    <property type="entry name" value="UPF0102"/>
    <property type="match status" value="1"/>
</dbReference>
<evidence type="ECO:0000313" key="3">
    <source>
        <dbReference type="EMBL" id="NKI18893.1"/>
    </source>
</evidence>
<dbReference type="NCBIfam" id="NF009150">
    <property type="entry name" value="PRK12497.1-3"/>
    <property type="match status" value="1"/>
</dbReference>
<dbReference type="HAMAP" id="MF_00048">
    <property type="entry name" value="UPF0102"/>
    <property type="match status" value="1"/>
</dbReference>
<dbReference type="PANTHER" id="PTHR34039:SF1">
    <property type="entry name" value="UPF0102 PROTEIN YRAN"/>
    <property type="match status" value="1"/>
</dbReference>
<dbReference type="PANTHER" id="PTHR34039">
    <property type="entry name" value="UPF0102 PROTEIN YRAN"/>
    <property type="match status" value="1"/>
</dbReference>
<dbReference type="InterPro" id="IPR011856">
    <property type="entry name" value="tRNA_endonuc-like_dom_sf"/>
</dbReference>
<evidence type="ECO:0000256" key="2">
    <source>
        <dbReference type="HAMAP-Rule" id="MF_00048"/>
    </source>
</evidence>
<name>A0ABX1GK85_9GAMM</name>
<evidence type="ECO:0000256" key="1">
    <source>
        <dbReference type="ARBA" id="ARBA00006738"/>
    </source>
</evidence>
<comment type="similarity">
    <text evidence="1 2">Belongs to the UPF0102 family.</text>
</comment>
<dbReference type="InterPro" id="IPR003509">
    <property type="entry name" value="UPF0102_YraN-like"/>
</dbReference>
<dbReference type="Proteomes" id="UP000765845">
    <property type="component" value="Unassembled WGS sequence"/>
</dbReference>
<dbReference type="CDD" id="cd20736">
    <property type="entry name" value="PoNe_Nuclease"/>
    <property type="match status" value="1"/>
</dbReference>
<dbReference type="NCBIfam" id="TIGR00252">
    <property type="entry name" value="YraN family protein"/>
    <property type="match status" value="1"/>
</dbReference>
<accession>A0ABX1GK85</accession>